<reference evidence="2 3" key="1">
    <citation type="submission" date="2016-12" db="EMBL/GenBank/DDBJ databases">
        <title>Trade-off between light-utilization and light-protection in marine flavobacteria.</title>
        <authorList>
            <person name="Kumagai Y."/>
            <person name="Yoshizawa S."/>
            <person name="Kogure K."/>
            <person name="Iwasaki W."/>
        </authorList>
    </citation>
    <scope>NUCLEOTIDE SEQUENCE [LARGE SCALE GENOMIC DNA]</scope>
    <source>
        <strain evidence="2 3">NBRC 108759</strain>
    </source>
</reference>
<gene>
    <name evidence="2" type="ORF">BTO18_10305</name>
</gene>
<feature type="transmembrane region" description="Helical" evidence="1">
    <location>
        <begin position="58"/>
        <end position="77"/>
    </location>
</feature>
<keyword evidence="1" id="KW-1133">Transmembrane helix</keyword>
<dbReference type="AlphaFoldDB" id="A0A2S7WPJ9"/>
<name>A0A2S7WPJ9_9FLAO</name>
<accession>A0A2S7WPJ9</accession>
<evidence type="ECO:0000313" key="2">
    <source>
        <dbReference type="EMBL" id="PQJ79538.1"/>
    </source>
</evidence>
<keyword evidence="1" id="KW-0472">Membrane</keyword>
<evidence type="ECO:0000256" key="1">
    <source>
        <dbReference type="SAM" id="Phobius"/>
    </source>
</evidence>
<comment type="caution">
    <text evidence="2">The sequence shown here is derived from an EMBL/GenBank/DDBJ whole genome shotgun (WGS) entry which is preliminary data.</text>
</comment>
<dbReference type="Proteomes" id="UP000238882">
    <property type="component" value="Unassembled WGS sequence"/>
</dbReference>
<protein>
    <submittedName>
        <fullName evidence="2">Uncharacterized protein</fullName>
    </submittedName>
</protein>
<evidence type="ECO:0000313" key="3">
    <source>
        <dbReference type="Proteomes" id="UP000238882"/>
    </source>
</evidence>
<dbReference type="EMBL" id="MSCN01000001">
    <property type="protein sequence ID" value="PQJ79538.1"/>
    <property type="molecule type" value="Genomic_DNA"/>
</dbReference>
<feature type="transmembrane region" description="Helical" evidence="1">
    <location>
        <begin position="12"/>
        <end position="38"/>
    </location>
</feature>
<sequence length="87" mass="10301">MSFSDNLKQLKFWKLFINFVIPFFLFVTVFSLLINSFSDVFSGNFSEVNTTNFTDGKWKIFFTPKVILSLVYGFYMANKNMKLKKRL</sequence>
<proteinExistence type="predicted"/>
<keyword evidence="1" id="KW-0812">Transmembrane</keyword>
<keyword evidence="3" id="KW-1185">Reference proteome</keyword>
<organism evidence="2 3">
    <name type="scientific">Polaribacter porphyrae</name>
    <dbReference type="NCBI Taxonomy" id="1137780"/>
    <lineage>
        <taxon>Bacteria</taxon>
        <taxon>Pseudomonadati</taxon>
        <taxon>Bacteroidota</taxon>
        <taxon>Flavobacteriia</taxon>
        <taxon>Flavobacteriales</taxon>
        <taxon>Flavobacteriaceae</taxon>
    </lineage>
</organism>